<feature type="compositionally biased region" description="Polar residues" evidence="1">
    <location>
        <begin position="1"/>
        <end position="19"/>
    </location>
</feature>
<proteinExistence type="predicted"/>
<evidence type="ECO:0000313" key="2">
    <source>
        <dbReference type="EMBL" id="MBL0719753.1"/>
    </source>
</evidence>
<sequence>MNKTILSTTGTPMTQQSGSTSGGYVPLGMLGNKVAAFSLLNMRVTSLGASDLKEMNLKAQFGANWCEQYYTEFDAKKEVFVFNHKRLATDILSACQAVGPYSETAERRVGVWKMNDGQLVVNGRQLWRADGTVLEHGIHEDRVYPVGGDVGFDLSTPEATADDVNKVLAAFNSPQWIHSMAGEIVLGFFGMSLVSTALRRRPHVLMTGPAACGKSTVLEYVRWLLGPLAFGCTGPQTMAAYYQSLAGTSKVVVNDEFEADPGRMACKDTFDVARMSYSLQEGDEGIVRGTVTGKSKSYRFYSPFIAAGISPGKMEPADLTRWVILEAKGTPKGERLTAAEAREIGPKLARLYLSRWNVFQDSETAVRQRILASGGDGRMADTVGTLLASYWAFVSDTPATDEDAKFLVSMLGIEERIAVHQVSDELQCLEALTSRVLPFKVVDGAALVTRQLSIAQAIETVCKDPTEQPEVVMRMAQLGLRVAFAKGRWSLYVVNSPMHQELRKLFAGTKWAAGGWSVVLRRLPGGEESTQRIGAGLGAAKVTVIDIPEHLLPSVDVNDMLLAA</sequence>
<comment type="caution">
    <text evidence="2">The sequence shown here is derived from an EMBL/GenBank/DDBJ whole genome shotgun (WGS) entry which is preliminary data.</text>
</comment>
<evidence type="ECO:0000256" key="1">
    <source>
        <dbReference type="SAM" id="MobiDB-lite"/>
    </source>
</evidence>
<protein>
    <submittedName>
        <fullName evidence="2">Uncharacterized protein</fullName>
    </submittedName>
</protein>
<dbReference type="AlphaFoldDB" id="A0A9X0XEU8"/>
<dbReference type="Proteomes" id="UP000643207">
    <property type="component" value="Unassembled WGS sequence"/>
</dbReference>
<name>A0A9X0XEU8_9BURK</name>
<reference evidence="2 3" key="1">
    <citation type="submission" date="2021-01" db="EMBL/GenBank/DDBJ databases">
        <title>Piscinibacter sp. Jin2 Genome sequencing and assembly.</title>
        <authorList>
            <person name="Kim I."/>
        </authorList>
    </citation>
    <scope>NUCLEOTIDE SEQUENCE [LARGE SCALE GENOMIC DNA]</scope>
    <source>
        <strain evidence="2 3">Jin2</strain>
    </source>
</reference>
<keyword evidence="3" id="KW-1185">Reference proteome</keyword>
<dbReference type="RefSeq" id="WP_201825225.1">
    <property type="nucleotide sequence ID" value="NZ_JAERRA010000001.1"/>
</dbReference>
<accession>A0A9X0XEU8</accession>
<feature type="region of interest" description="Disordered" evidence="1">
    <location>
        <begin position="1"/>
        <end position="20"/>
    </location>
</feature>
<dbReference type="EMBL" id="JAERRA010000001">
    <property type="protein sequence ID" value="MBL0719753.1"/>
    <property type="molecule type" value="Genomic_DNA"/>
</dbReference>
<organism evidence="2 3">
    <name type="scientific">Aquariibacter lacus</name>
    <dbReference type="NCBI Taxonomy" id="2801332"/>
    <lineage>
        <taxon>Bacteria</taxon>
        <taxon>Pseudomonadati</taxon>
        <taxon>Pseudomonadota</taxon>
        <taxon>Betaproteobacteria</taxon>
        <taxon>Burkholderiales</taxon>
        <taxon>Sphaerotilaceae</taxon>
        <taxon>Aquariibacter</taxon>
    </lineage>
</organism>
<gene>
    <name evidence="2" type="ORF">JI742_07610</name>
</gene>
<evidence type="ECO:0000313" key="3">
    <source>
        <dbReference type="Proteomes" id="UP000643207"/>
    </source>
</evidence>